<name>A0ABN0UZU2_9ACTN</name>
<dbReference type="InterPro" id="IPR000873">
    <property type="entry name" value="AMP-dep_synth/lig_dom"/>
</dbReference>
<dbReference type="SUPFAM" id="SSF56801">
    <property type="entry name" value="Acetyl-CoA synthetase-like"/>
    <property type="match status" value="2"/>
</dbReference>
<dbReference type="PROSITE" id="PS50075">
    <property type="entry name" value="CARRIER"/>
    <property type="match status" value="3"/>
</dbReference>
<dbReference type="Pfam" id="PF00109">
    <property type="entry name" value="ketoacyl-synt"/>
    <property type="match status" value="1"/>
</dbReference>
<dbReference type="Gene3D" id="3.30.300.30">
    <property type="match status" value="2"/>
</dbReference>
<dbReference type="InterPro" id="IPR013968">
    <property type="entry name" value="PKS_KR"/>
</dbReference>
<organism evidence="8 9">
    <name type="scientific">Cryptosporangium japonicum</name>
    <dbReference type="NCBI Taxonomy" id="80872"/>
    <lineage>
        <taxon>Bacteria</taxon>
        <taxon>Bacillati</taxon>
        <taxon>Actinomycetota</taxon>
        <taxon>Actinomycetes</taxon>
        <taxon>Cryptosporangiales</taxon>
        <taxon>Cryptosporangiaceae</taxon>
        <taxon>Cryptosporangium</taxon>
    </lineage>
</organism>
<dbReference type="Gene3D" id="1.10.1200.10">
    <property type="entry name" value="ACP-like"/>
    <property type="match status" value="3"/>
</dbReference>
<comment type="cofactor">
    <cofactor evidence="1">
        <name>pantetheine 4'-phosphate</name>
        <dbReference type="ChEBI" id="CHEBI:47942"/>
    </cofactor>
</comment>
<dbReference type="InterPro" id="IPR029058">
    <property type="entry name" value="AB_hydrolase_fold"/>
</dbReference>
<dbReference type="InterPro" id="IPR001242">
    <property type="entry name" value="Condensation_dom"/>
</dbReference>
<evidence type="ECO:0000256" key="2">
    <source>
        <dbReference type="ARBA" id="ARBA00022450"/>
    </source>
</evidence>
<reference evidence="8 9" key="1">
    <citation type="journal article" date="2019" name="Int. J. Syst. Evol. Microbiol.">
        <title>The Global Catalogue of Microorganisms (GCM) 10K type strain sequencing project: providing services to taxonomists for standard genome sequencing and annotation.</title>
        <authorList>
            <consortium name="The Broad Institute Genomics Platform"/>
            <consortium name="The Broad Institute Genome Sequencing Center for Infectious Disease"/>
            <person name="Wu L."/>
            <person name="Ma J."/>
        </authorList>
    </citation>
    <scope>NUCLEOTIDE SEQUENCE [LARGE SCALE GENOMIC DNA]</scope>
    <source>
        <strain evidence="8 9">JCM 10425</strain>
    </source>
</reference>
<dbReference type="Proteomes" id="UP001500967">
    <property type="component" value="Unassembled WGS sequence"/>
</dbReference>
<proteinExistence type="predicted"/>
<dbReference type="SMART" id="SM00822">
    <property type="entry name" value="PKS_KR"/>
    <property type="match status" value="1"/>
</dbReference>
<dbReference type="SUPFAM" id="SSF51735">
    <property type="entry name" value="NAD(P)-binding Rossmann-fold domains"/>
    <property type="match status" value="2"/>
</dbReference>
<dbReference type="NCBIfam" id="TIGR01733">
    <property type="entry name" value="AA-adenyl-dom"/>
    <property type="match status" value="1"/>
</dbReference>
<evidence type="ECO:0000259" key="7">
    <source>
        <dbReference type="PROSITE" id="PS52004"/>
    </source>
</evidence>
<dbReference type="InterPro" id="IPR016039">
    <property type="entry name" value="Thiolase-like"/>
</dbReference>
<feature type="region of interest" description="Disordered" evidence="5">
    <location>
        <begin position="2033"/>
        <end position="2056"/>
    </location>
</feature>
<dbReference type="PROSITE" id="PS52004">
    <property type="entry name" value="KS3_2"/>
    <property type="match status" value="1"/>
</dbReference>
<dbReference type="Gene3D" id="3.40.50.1820">
    <property type="entry name" value="alpha/beta hydrolase"/>
    <property type="match status" value="1"/>
</dbReference>
<dbReference type="Pfam" id="PF00550">
    <property type="entry name" value="PP-binding"/>
    <property type="match status" value="3"/>
</dbReference>
<keyword evidence="9" id="KW-1185">Reference proteome</keyword>
<dbReference type="SMART" id="SM00825">
    <property type="entry name" value="PKS_KS"/>
    <property type="match status" value="1"/>
</dbReference>
<dbReference type="InterPro" id="IPR032821">
    <property type="entry name" value="PKS_assoc"/>
</dbReference>
<dbReference type="Pfam" id="PF13193">
    <property type="entry name" value="AMP-binding_C"/>
    <property type="match status" value="2"/>
</dbReference>
<evidence type="ECO:0000313" key="9">
    <source>
        <dbReference type="Proteomes" id="UP001500967"/>
    </source>
</evidence>
<evidence type="ECO:0000256" key="4">
    <source>
        <dbReference type="ARBA" id="ARBA00022679"/>
    </source>
</evidence>
<dbReference type="PANTHER" id="PTHR45527:SF1">
    <property type="entry name" value="FATTY ACID SYNTHASE"/>
    <property type="match status" value="1"/>
</dbReference>
<feature type="compositionally biased region" description="Low complexity" evidence="5">
    <location>
        <begin position="2037"/>
        <end position="2056"/>
    </location>
</feature>
<dbReference type="PROSITE" id="PS00455">
    <property type="entry name" value="AMP_BINDING"/>
    <property type="match status" value="1"/>
</dbReference>
<dbReference type="Pfam" id="PF00975">
    <property type="entry name" value="Thioesterase"/>
    <property type="match status" value="1"/>
</dbReference>
<keyword evidence="2" id="KW-0596">Phosphopantetheine</keyword>
<gene>
    <name evidence="8" type="ORF">GCM10009539_64060</name>
</gene>
<dbReference type="InterPro" id="IPR045851">
    <property type="entry name" value="AMP-bd_C_sf"/>
</dbReference>
<dbReference type="CDD" id="cd12117">
    <property type="entry name" value="A_NRPS_Srf_like"/>
    <property type="match status" value="1"/>
</dbReference>
<dbReference type="SUPFAM" id="SSF47336">
    <property type="entry name" value="ACP-like"/>
    <property type="match status" value="3"/>
</dbReference>
<dbReference type="SUPFAM" id="SSF52777">
    <property type="entry name" value="CoA-dependent acyltransferases"/>
    <property type="match status" value="2"/>
</dbReference>
<dbReference type="Pfam" id="PF08659">
    <property type="entry name" value="KR"/>
    <property type="match status" value="1"/>
</dbReference>
<dbReference type="InterPro" id="IPR014030">
    <property type="entry name" value="Ketoacyl_synth_N"/>
</dbReference>
<accession>A0ABN0UZU2</accession>
<dbReference type="Gene3D" id="3.40.47.10">
    <property type="match status" value="1"/>
</dbReference>
<dbReference type="Gene3D" id="3.40.50.12780">
    <property type="entry name" value="N-terminal domain of ligase-like"/>
    <property type="match status" value="1"/>
</dbReference>
<dbReference type="PANTHER" id="PTHR45527">
    <property type="entry name" value="NONRIBOSOMAL PEPTIDE SYNTHETASE"/>
    <property type="match status" value="1"/>
</dbReference>
<dbReference type="Gene3D" id="3.30.559.30">
    <property type="entry name" value="Nonribosomal peptide synthetase, condensation domain"/>
    <property type="match status" value="1"/>
</dbReference>
<dbReference type="RefSeq" id="WP_344652664.1">
    <property type="nucleotide sequence ID" value="NZ_BAAAGX010000028.1"/>
</dbReference>
<dbReference type="EMBL" id="BAAAGX010000028">
    <property type="protein sequence ID" value="GAA0268261.1"/>
    <property type="molecule type" value="Genomic_DNA"/>
</dbReference>
<evidence type="ECO:0000313" key="8">
    <source>
        <dbReference type="EMBL" id="GAA0268261.1"/>
    </source>
</evidence>
<keyword evidence="3" id="KW-0597">Phosphoprotein</keyword>
<feature type="domain" description="Carrier" evidence="6">
    <location>
        <begin position="1464"/>
        <end position="1537"/>
    </location>
</feature>
<dbReference type="InterPro" id="IPR025110">
    <property type="entry name" value="AMP-bd_C"/>
</dbReference>
<evidence type="ECO:0000256" key="3">
    <source>
        <dbReference type="ARBA" id="ARBA00022553"/>
    </source>
</evidence>
<dbReference type="InterPro" id="IPR042099">
    <property type="entry name" value="ANL_N_sf"/>
</dbReference>
<dbReference type="Gene3D" id="2.30.38.10">
    <property type="entry name" value="Luciferase, Domain 3"/>
    <property type="match status" value="1"/>
</dbReference>
<comment type="caution">
    <text evidence="8">The sequence shown here is derived from an EMBL/GenBank/DDBJ whole genome shotgun (WGS) entry which is preliminary data.</text>
</comment>
<dbReference type="Gene3D" id="3.40.50.720">
    <property type="entry name" value="NAD(P)-binding Rossmann-like Domain"/>
    <property type="match status" value="1"/>
</dbReference>
<dbReference type="InterPro" id="IPR010071">
    <property type="entry name" value="AA_adenyl_dom"/>
</dbReference>
<evidence type="ECO:0000256" key="5">
    <source>
        <dbReference type="SAM" id="MobiDB-lite"/>
    </source>
</evidence>
<evidence type="ECO:0000259" key="6">
    <source>
        <dbReference type="PROSITE" id="PS50075"/>
    </source>
</evidence>
<dbReference type="InterPro" id="IPR006162">
    <property type="entry name" value="Ppantetheine_attach_site"/>
</dbReference>
<dbReference type="InterPro" id="IPR001031">
    <property type="entry name" value="Thioesterase"/>
</dbReference>
<feature type="domain" description="Ketosynthase family 3 (KS3)" evidence="7">
    <location>
        <begin position="1552"/>
        <end position="1954"/>
    </location>
</feature>
<dbReference type="Gene3D" id="3.30.70.3290">
    <property type="match status" value="1"/>
</dbReference>
<dbReference type="InterPro" id="IPR014031">
    <property type="entry name" value="Ketoacyl_synth_C"/>
</dbReference>
<dbReference type="Pfam" id="PF02801">
    <property type="entry name" value="Ketoacyl-synt_C"/>
    <property type="match status" value="1"/>
</dbReference>
<dbReference type="InterPro" id="IPR020841">
    <property type="entry name" value="PKS_Beta-ketoAc_synthase_dom"/>
</dbReference>
<dbReference type="Gene3D" id="3.40.50.980">
    <property type="match status" value="2"/>
</dbReference>
<dbReference type="InterPro" id="IPR023213">
    <property type="entry name" value="CAT-like_dom_sf"/>
</dbReference>
<dbReference type="InterPro" id="IPR020806">
    <property type="entry name" value="PKS_PP-bd"/>
</dbReference>
<dbReference type="CDD" id="cd00833">
    <property type="entry name" value="PKS"/>
    <property type="match status" value="1"/>
</dbReference>
<feature type="domain" description="Carrier" evidence="6">
    <location>
        <begin position="492"/>
        <end position="569"/>
    </location>
</feature>
<dbReference type="InterPro" id="IPR036291">
    <property type="entry name" value="NAD(P)-bd_dom_sf"/>
</dbReference>
<feature type="domain" description="Carrier" evidence="6">
    <location>
        <begin position="2558"/>
        <end position="2633"/>
    </location>
</feature>
<dbReference type="PROSITE" id="PS00606">
    <property type="entry name" value="KS3_1"/>
    <property type="match status" value="1"/>
</dbReference>
<dbReference type="Pfam" id="PF00501">
    <property type="entry name" value="AMP-binding"/>
    <property type="match status" value="2"/>
</dbReference>
<dbReference type="InterPro" id="IPR020845">
    <property type="entry name" value="AMP-binding_CS"/>
</dbReference>
<dbReference type="InterPro" id="IPR009081">
    <property type="entry name" value="PP-bd_ACP"/>
</dbReference>
<protein>
    <submittedName>
        <fullName evidence="8">Non-ribosomal peptide synthetase</fullName>
    </submittedName>
</protein>
<keyword evidence="4" id="KW-0808">Transferase</keyword>
<dbReference type="InterPro" id="IPR036736">
    <property type="entry name" value="ACP-like_sf"/>
</dbReference>
<dbReference type="Gene3D" id="3.30.559.10">
    <property type="entry name" value="Chloramphenicol acetyltransferase-like domain"/>
    <property type="match status" value="1"/>
</dbReference>
<sequence>MSSIARRVHDRARRHPDALAVSDGDHQLTYAGLDAGAASVAASLSRRGVRPGDAVAVGLPRSAELVQVMLGVLRLGGQVVPLDRQSPPARRDVILADAQAAAVVHDGLPDLPPLTPAELLADPAGAGPPAEPAASSFLFYTSGTTGRPKGVEVGDAGVLRLAEPGWLAPGHRFACLANPAFDAISFEVWTPLLTGGTCVVLDDATVGDPRAFADALVRERVDTMFVTATLFNAVAEAVPDSFATVNRVLIGGEQLNAAAVRRWYRANPDAPTRLQNGYGPTETTTFAVSHPIPRSFDDDVVPIGRPLPGTGAVAVTPDERVAAEGEVGELYLSGTGLAAGYRGRPAETARRFVRLPWLDQGRTRHYRTGDLVRVLADGRFAYVGRTDRQVKVRGFRIEPGELEQRLLAHPAIRQAHVAVRPGAAAELHAFLVAPDLTADAFEEHLGATVPAYMRPHHVFRVDDLPRNANGKIDEAALLATGVPAWRPASDGAAASAWEREVLAVVEEALGVRDLRPGDTWLRSGGDSLKALRLRFALRERWGADLPPSAVQRGTFADLARALAEATATVYPVPAAPTTGTTAPATSEHQRLWLLQQRSPASTAYFVPMAFRITGDPDVEALHDGIRGLVERHPALRTAFVATRDGLRQEVRAPYDPWTEPADDFFTAPFDLASGRMLRAARRREPDGSSTLLLCLHHIAVDGWSLTVLLRELSGTPPRAGTHTPLDFAAWQSRWFASPVYQALREAHARLDGPADDTVAAADRSLAGRLHTTAIGRERVDEWARTLGLTPFQLLLGVFASSLWAVTGRTGPRIAAPVVNRPVREFEDAVGMFANTVPLALTVDPDEDLDHQLRRLGEAAGVALDHQDVAFADLDPRRAAFDYLFVLENTDFTALRLPGGTVTPQWVEPADAKCALTLSVVEEPDGFRCLWEYGDGHFTAAEIEALGDLFARTLDGAGRTPADLAAPYRRSLPDHGRGPSLAVEHDTVAAAFAAQVARTPDAPALTGDTTLSYAELDAHAARLAAVLPDDATDVALYFRPSVEHVVALLALARLNVTAVPLDPGYPADLLRTVLDQVRPRCVLLAPGDAEAFDPIDTGLERRFVTLTDTPVPHVPPRHAGRPLYTLFTSGSTGTPKGVRVPESTLANLLQWQDAPPAVTQQFSMLSFDVSFQEIFTTLRGGHLHLVRPEWRHDVPALLEALETGGIERIFLPYVALQLLAEHGVRLGRFPSRLRDVITAGEQLVCTPAIRRWFAGLPGARLHNHYGPTETHVVSTLTLDGNPDRWPERPAIGRPVANTLLRVADAAGAPLPPGQVGELLIGGRPATRCYLGEPVDEKFLELPALYYRSGDLAHFDRDGLLHFDGRADRQVKLSGYRLELGQVEAALLRHPDVVNAVVVAENDRLVAVVECHRTPAVAELTGHLASLLPPHARVEKFRVVDALPRTPSGKLDRDAALRTPGRDLDRGRARPAGELAALFEEVTGRPIGPDETFFAAGATSLSLMRFHLRCAEAGYRFTAADLFEHVTLRDLTRHLAGEPVRAPATKDGDAAGVDEPVAVVGMAVRLPGAPDLAAFWHLVTEGRRGIEDFPAADGLVGARSLLERPLAFDPEHFGISRRDAALMDPQQRQLLMASVEALVHAGVTAAAGRVGIVAGGGEDTYFQQLLRDGDPAALPDGFQLALHHEKDFLATKVAYHLDLTGPALTTQTACSSSLVAVHQAAGMLRTGEADVMLAGGVLVDVTLAEGYRYRPGHIFSPDGHCRPFSDDADGTVGASGVGVVVLKPLSAARRDGDTVYAVITGSALTNDGAVKQGFSAPSPAGQRGAIRAALRRAGRTGADVGYVETHGTGTRLGDPIEVAALREALPDAADCVLSSVKSQLGHLGAAAGVVGLIRAVLAVHHGVVPPTVDFRAPNPALDLGPFRVATRAERWPAERRVAGVSSFGIGGTNAHAVVESVRPVRAGSGEPVPCVVLSASSPEALRADAERIAAYLDRRPESYPDVLRHLQSGRPAGRWRAAATCTSPASAAEWLRRAEPHDTASPTALTAPDTAAPAAPDAAAPAAAGAGADVGAVWLAGGRVEWGSGSAPAPWDFPPPAFAVRDYDFPRPPAVPKRPESEWLHQPTWVRLRRATLPGRTDRTLVICGDGPLTAPALDAAYARVVRVHPATGFARRGPDTFDADPADPASLRRVLDALPGAEIDWLHTLPLGLTGPLDGNSLAEAARACVDTPAALLVAASGRALTTWWISAGAAPATTAVTRPEAGLLAGANTTGAQESGLRGHWVDLPGPALDALADLLTGPVPSPRVALRDGFWWTPGSAPVTAGEPVAVDGVHLVLGGTGGIGAAVAGTLLAAGADRVVLLARRPRLPAALEPWADRVDLFAADLTTVTAEEVSARVGAPLAGIVHAAGTPDGALIATRAGGTPSAKLAGALLVERLVERHGPAFVVYCSSLSAQFGGVGQLDYAAAGGFLDALAHRAGPTARLSIGWDVWRETGMAVSALETDARHQAHLAVGLTDEEGQRTFVRALGSGLPQVLVATTGLEAVREFHQRDTAPAPAEPARHSGSELIDEVRALLGVAELEPDVPLYDLGADSLLLLELVEAVKRLFGVDLDPASLGPDVTMASLLAQLATDVDTDEITVQVWREGTGRDAVCLVHPIGGDVHAYRALVAALDPALGVCVIADPALSRPEPPGWSVAERARRYYAALRAQFPARTWQLAGWSFGAWVAAGMAADAEATGQPVRAVHLLDPPPPGADASDYDDTQLAALFARELGASDGVAAEYAGRLARACRANLDSMAGHVLPRLTSTPSHVWLAVDAEPGLPVADRGGWRDRLGDPSHWHELPTTHYGIVRAPHVTAVAAAFDPTPEG</sequence>
<dbReference type="PROSITE" id="PS00012">
    <property type="entry name" value="PHOSPHOPANTETHEINE"/>
    <property type="match status" value="2"/>
</dbReference>
<dbReference type="InterPro" id="IPR057326">
    <property type="entry name" value="KR_dom"/>
</dbReference>
<dbReference type="Pfam" id="PF00668">
    <property type="entry name" value="Condensation"/>
    <property type="match status" value="1"/>
</dbReference>
<dbReference type="InterPro" id="IPR018201">
    <property type="entry name" value="Ketoacyl_synth_AS"/>
</dbReference>
<dbReference type="SUPFAM" id="SSF53901">
    <property type="entry name" value="Thiolase-like"/>
    <property type="match status" value="1"/>
</dbReference>
<evidence type="ECO:0000256" key="1">
    <source>
        <dbReference type="ARBA" id="ARBA00001957"/>
    </source>
</evidence>
<dbReference type="SUPFAM" id="SSF53474">
    <property type="entry name" value="alpha/beta-Hydrolases"/>
    <property type="match status" value="1"/>
</dbReference>
<dbReference type="Pfam" id="PF16197">
    <property type="entry name" value="KAsynt_C_assoc"/>
    <property type="match status" value="1"/>
</dbReference>
<dbReference type="SMART" id="SM00823">
    <property type="entry name" value="PKS_PP"/>
    <property type="match status" value="3"/>
</dbReference>